<reference evidence="3 4" key="1">
    <citation type="submission" date="2015-06" db="EMBL/GenBank/DDBJ databases">
        <title>Draft genome of the ant-associated black yeast Phialophora attae CBS 131958.</title>
        <authorList>
            <person name="Moreno L.F."/>
            <person name="Stielow B.J."/>
            <person name="de Hoog S."/>
            <person name="Vicente V.A."/>
            <person name="Weiss V.A."/>
            <person name="de Vries M."/>
            <person name="Cruz L.M."/>
            <person name="Souza E.M."/>
        </authorList>
    </citation>
    <scope>NUCLEOTIDE SEQUENCE [LARGE SCALE GENOMIC DNA]</scope>
    <source>
        <strain evidence="3 4">CBS 131958</strain>
    </source>
</reference>
<feature type="region of interest" description="Disordered" evidence="1">
    <location>
        <begin position="146"/>
        <end position="238"/>
    </location>
</feature>
<dbReference type="RefSeq" id="XP_017997066.1">
    <property type="nucleotide sequence ID" value="XM_018143746.1"/>
</dbReference>
<dbReference type="InterPro" id="IPR045036">
    <property type="entry name" value="Spartin-like"/>
</dbReference>
<feature type="compositionally biased region" description="Basic and acidic residues" evidence="1">
    <location>
        <begin position="225"/>
        <end position="235"/>
    </location>
</feature>
<evidence type="ECO:0000259" key="2">
    <source>
        <dbReference type="Pfam" id="PF06911"/>
    </source>
</evidence>
<feature type="region of interest" description="Disordered" evidence="1">
    <location>
        <begin position="504"/>
        <end position="559"/>
    </location>
</feature>
<name>A0A0N1HPE1_9EURO</name>
<dbReference type="VEuPathDB" id="FungiDB:AB675_3674"/>
<comment type="caution">
    <text evidence="3">The sequence shown here is derived from an EMBL/GenBank/DDBJ whole genome shotgun (WGS) entry which is preliminary data.</text>
</comment>
<dbReference type="AlphaFoldDB" id="A0A0N1HPE1"/>
<dbReference type="GO" id="GO:0005886">
    <property type="term" value="C:plasma membrane"/>
    <property type="evidence" value="ECO:0007669"/>
    <property type="project" value="TreeGrafter"/>
</dbReference>
<feature type="domain" description="Senescence" evidence="2">
    <location>
        <begin position="261"/>
        <end position="447"/>
    </location>
</feature>
<dbReference type="Pfam" id="PF06911">
    <property type="entry name" value="Senescence"/>
    <property type="match status" value="1"/>
</dbReference>
<evidence type="ECO:0000313" key="4">
    <source>
        <dbReference type="Proteomes" id="UP000038010"/>
    </source>
</evidence>
<sequence length="559" mass="59551">MAGHNEPQMLYSVNGIRAFHVQDGRESEITTSGPQTLSLLMVPTSSPFADLSSTNPSSAAPEEDFYLHLHLPPELDQPLPATTQVYHKPPSSYLIPRWDLGPDSGAFTRIDFPRIGRGPDRVTQEEVDTFETILAQCTAFLERAAPPADHSRYDPSTYAPGEGYVQTPHSSDEKRRPGGNDPYHPSQGHGQIVLVDEENGSVVRRAPKRLPDSRSHQRARRSQNPRRDLPPRRGAADQNIMISNVSEEYLETSRHPAYAKSTIVQSSARASRLLVTTSSYVANAMTSGADNFQRKTQPNPKPMTFSPATQQRLRQIHSFTQSAAGISAKTVGQVGRVAQNLGATLARKGEKSKKGYDKDGNVDGGYKPGILNKSMIAFSTIADGIDHAGRQLLASGSAAATNVVNHKYGSEAGQAAKSLTGGVKNVGLVYIDAVGVSRKAVLKSVAKGMVVGRMPNGQALVVGAGDGGVEPSKDPTYASSQVASPTNYGAGQGFYDVKRTNTNQSVSSVGTPLSAHPSRAQGVPPPGYGQQEGFGNANLPPYGGGGVGEGLHGQRAEKR</sequence>
<accession>A0A0N1HPE1</accession>
<keyword evidence="4" id="KW-1185">Reference proteome</keyword>
<proteinExistence type="predicted"/>
<feature type="compositionally biased region" description="Gly residues" evidence="1">
    <location>
        <begin position="542"/>
        <end position="551"/>
    </location>
</feature>
<evidence type="ECO:0000313" key="3">
    <source>
        <dbReference type="EMBL" id="KPI37103.1"/>
    </source>
</evidence>
<dbReference type="GO" id="GO:0051301">
    <property type="term" value="P:cell division"/>
    <property type="evidence" value="ECO:0007669"/>
    <property type="project" value="TreeGrafter"/>
</dbReference>
<dbReference type="PANTHER" id="PTHR21068:SF43">
    <property type="entry name" value="SPARTIN"/>
    <property type="match status" value="1"/>
</dbReference>
<organism evidence="3 4">
    <name type="scientific">Cyphellophora attinorum</name>
    <dbReference type="NCBI Taxonomy" id="1664694"/>
    <lineage>
        <taxon>Eukaryota</taxon>
        <taxon>Fungi</taxon>
        <taxon>Dikarya</taxon>
        <taxon>Ascomycota</taxon>
        <taxon>Pezizomycotina</taxon>
        <taxon>Eurotiomycetes</taxon>
        <taxon>Chaetothyriomycetidae</taxon>
        <taxon>Chaetothyriales</taxon>
        <taxon>Cyphellophoraceae</taxon>
        <taxon>Cyphellophora</taxon>
    </lineage>
</organism>
<dbReference type="OrthoDB" id="20821at2759"/>
<dbReference type="STRING" id="1664694.A0A0N1HPE1"/>
<dbReference type="InterPro" id="IPR009686">
    <property type="entry name" value="Senescence/spartin_C"/>
</dbReference>
<dbReference type="PANTHER" id="PTHR21068">
    <property type="entry name" value="SPARTIN"/>
    <property type="match status" value="1"/>
</dbReference>
<dbReference type="Proteomes" id="UP000038010">
    <property type="component" value="Unassembled WGS sequence"/>
</dbReference>
<dbReference type="EMBL" id="LFJN01000026">
    <property type="protein sequence ID" value="KPI37103.1"/>
    <property type="molecule type" value="Genomic_DNA"/>
</dbReference>
<gene>
    <name evidence="3" type="ORF">AB675_3674</name>
</gene>
<protein>
    <submittedName>
        <fullName evidence="3">Spartin</fullName>
    </submittedName>
</protein>
<evidence type="ECO:0000256" key="1">
    <source>
        <dbReference type="SAM" id="MobiDB-lite"/>
    </source>
</evidence>
<dbReference type="GeneID" id="28735626"/>